<reference evidence="1 2" key="1">
    <citation type="submission" date="2019-09" db="EMBL/GenBank/DDBJ databases">
        <title>Draft genome sequence of Ginsengibacter sp. BR5-29.</title>
        <authorList>
            <person name="Im W.-T."/>
        </authorList>
    </citation>
    <scope>NUCLEOTIDE SEQUENCE [LARGE SCALE GENOMIC DNA]</scope>
    <source>
        <strain evidence="1 2">BR5-29</strain>
    </source>
</reference>
<evidence type="ECO:0000313" key="1">
    <source>
        <dbReference type="EMBL" id="KAA9038548.1"/>
    </source>
</evidence>
<accession>A0A5J5IEX5</accession>
<protein>
    <submittedName>
        <fullName evidence="1">Uncharacterized protein</fullName>
    </submittedName>
</protein>
<dbReference type="PROSITE" id="PS51257">
    <property type="entry name" value="PROKAR_LIPOPROTEIN"/>
    <property type="match status" value="1"/>
</dbReference>
<sequence>MKSFTLNFILPGLFIFFICGCSSGFGPDYDKAEIKQNIGGTLICNSVHTADIQNYQYDVSYEYKDSNDSIFDIGSGTYYNREWNKDEQLQGYNDWTILKTGDSSGTDKVIVGNLKTNKWTEYRFTSKNIEKESMWRSLKIHPLSNYCCSETFIDKIKDGQIQLHYKFRTSEGFITNNGGRKIYYQINNSTGQPVMTKIE</sequence>
<organism evidence="1 2">
    <name type="scientific">Ginsengibacter hankyongi</name>
    <dbReference type="NCBI Taxonomy" id="2607284"/>
    <lineage>
        <taxon>Bacteria</taxon>
        <taxon>Pseudomonadati</taxon>
        <taxon>Bacteroidota</taxon>
        <taxon>Chitinophagia</taxon>
        <taxon>Chitinophagales</taxon>
        <taxon>Chitinophagaceae</taxon>
        <taxon>Ginsengibacter</taxon>
    </lineage>
</organism>
<gene>
    <name evidence="1" type="ORF">FW778_13395</name>
</gene>
<name>A0A5J5IEX5_9BACT</name>
<dbReference type="Proteomes" id="UP000326903">
    <property type="component" value="Unassembled WGS sequence"/>
</dbReference>
<comment type="caution">
    <text evidence="1">The sequence shown here is derived from an EMBL/GenBank/DDBJ whole genome shotgun (WGS) entry which is preliminary data.</text>
</comment>
<evidence type="ECO:0000313" key="2">
    <source>
        <dbReference type="Proteomes" id="UP000326903"/>
    </source>
</evidence>
<dbReference type="RefSeq" id="WP_150415269.1">
    <property type="nucleotide sequence ID" value="NZ_VYQF01000003.1"/>
</dbReference>
<dbReference type="AlphaFoldDB" id="A0A5J5IEX5"/>
<dbReference type="EMBL" id="VYQF01000003">
    <property type="protein sequence ID" value="KAA9038548.1"/>
    <property type="molecule type" value="Genomic_DNA"/>
</dbReference>
<proteinExistence type="predicted"/>
<keyword evidence="2" id="KW-1185">Reference proteome</keyword>